<evidence type="ECO:0000256" key="1">
    <source>
        <dbReference type="SAM" id="MobiDB-lite"/>
    </source>
</evidence>
<evidence type="ECO:0000256" key="2">
    <source>
        <dbReference type="SAM" id="SignalP"/>
    </source>
</evidence>
<feature type="chain" id="PRO_5003940551" evidence="2">
    <location>
        <begin position="22"/>
        <end position="420"/>
    </location>
</feature>
<dbReference type="SUPFAM" id="SSF56935">
    <property type="entry name" value="Porins"/>
    <property type="match status" value="1"/>
</dbReference>
<dbReference type="HOGENOM" id="CLU_038901_0_0_6"/>
<dbReference type="InterPro" id="IPR023614">
    <property type="entry name" value="Porin_dom_sf"/>
</dbReference>
<dbReference type="RefSeq" id="WP_015259912.1">
    <property type="nucleotide sequence ID" value="NC_019902.2"/>
</dbReference>
<dbReference type="PATRIC" id="fig|1255043.3.peg.3195"/>
<reference evidence="3" key="1">
    <citation type="submission" date="2015-12" db="EMBL/GenBank/DDBJ databases">
        <authorList>
            <person name="Tikhonova T.V."/>
            <person name="Pavlov A.R."/>
            <person name="Beletsky A.V."/>
            <person name="Mardanov A.V."/>
            <person name="Sorokin D.Y."/>
            <person name="Ravin N.V."/>
            <person name="Popov V.O."/>
        </authorList>
    </citation>
    <scope>NUCLEOTIDE SEQUENCE</scope>
    <source>
        <strain evidence="3">DSM 14787</strain>
    </source>
</reference>
<keyword evidence="2" id="KW-0732">Signal</keyword>
<keyword evidence="4" id="KW-1185">Reference proteome</keyword>
<evidence type="ECO:0000313" key="4">
    <source>
        <dbReference type="Proteomes" id="UP000010809"/>
    </source>
</evidence>
<protein>
    <submittedName>
        <fullName evidence="3">Zinc-regulated TonB-dependent outer membrane receptor</fullName>
    </submittedName>
</protein>
<keyword evidence="3" id="KW-0675">Receptor</keyword>
<dbReference type="AlphaFoldDB" id="L0E0Q9"/>
<sequence>MRWHLAMPAILFVAMLNSAQAEDPLDISVSLILEGIYYQRLSEGNEEPAGFGHDHGHGHGHHHGHDHGLDEGFNLGHSELAVEARMGDWLEGALMLGFDDKNVEVEEAYLRTLSLPAGLQLKGGKFLSDIGYINSHHNHDWDFVDRPLFSEFLFGHHGLQDVGVQLSFVPATPWYTRLGVEAFQGDEDEGIARFDDGIPVDRESGPRLFTAFAKTGPDLGADHALQLGASAGFLRDHGRLEDHGAHGHAVVGDGWFAGVDAVYRHYAGRSYGHGDWRVGGEYFLVSRNVDEYLQGHGGWTRRGNYTERQDGLYLQAVYGFLPRWEAGLRAEALGLTNRVVDFHPTRLESLDASYRSAAQVTFRPVEPLFLRAQIHYDDFAHHGHDHGHDHDHQGHGGSGSGLGFLFQINVALGAHGAHRF</sequence>
<gene>
    <name evidence="3" type="ordered locus">TVNIR_3167</name>
</gene>
<dbReference type="STRING" id="1255043.TVNIR_3167"/>
<dbReference type="Gene3D" id="2.40.160.10">
    <property type="entry name" value="Porin"/>
    <property type="match status" value="1"/>
</dbReference>
<accession>L0E0Q9</accession>
<dbReference type="KEGG" id="tni:TVNIR_3167"/>
<name>L0E0Q9_THIND</name>
<proteinExistence type="predicted"/>
<evidence type="ECO:0000313" key="3">
    <source>
        <dbReference type="EMBL" id="AGA34805.1"/>
    </source>
</evidence>
<feature type="signal peptide" evidence="2">
    <location>
        <begin position="1"/>
        <end position="21"/>
    </location>
</feature>
<dbReference type="EMBL" id="CP003989">
    <property type="protein sequence ID" value="AGA34805.1"/>
    <property type="molecule type" value="Genomic_DNA"/>
</dbReference>
<feature type="region of interest" description="Disordered" evidence="1">
    <location>
        <begin position="47"/>
        <end position="68"/>
    </location>
</feature>
<dbReference type="Proteomes" id="UP000010809">
    <property type="component" value="Chromosome"/>
</dbReference>
<dbReference type="eggNOG" id="COG3746">
    <property type="taxonomic scope" value="Bacteria"/>
</dbReference>
<organism evidence="3 4">
    <name type="scientific">Thioalkalivibrio nitratireducens (strain DSM 14787 / UNIQEM 213 / ALEN2)</name>
    <dbReference type="NCBI Taxonomy" id="1255043"/>
    <lineage>
        <taxon>Bacteria</taxon>
        <taxon>Pseudomonadati</taxon>
        <taxon>Pseudomonadota</taxon>
        <taxon>Gammaproteobacteria</taxon>
        <taxon>Chromatiales</taxon>
        <taxon>Ectothiorhodospiraceae</taxon>
        <taxon>Thioalkalivibrio</taxon>
    </lineage>
</organism>